<dbReference type="GO" id="GO:0043190">
    <property type="term" value="C:ATP-binding cassette (ABC) transporter complex"/>
    <property type="evidence" value="ECO:0007669"/>
    <property type="project" value="InterPro"/>
</dbReference>
<feature type="transmembrane region" description="Helical" evidence="5">
    <location>
        <begin position="60"/>
        <end position="79"/>
    </location>
</feature>
<comment type="subcellular location">
    <subcellularLocation>
        <location evidence="5">Cell membrane</location>
        <topology evidence="5">Multi-pass membrane protein</topology>
    </subcellularLocation>
    <subcellularLocation>
        <location evidence="1">Membrane</location>
        <topology evidence="1">Multi-pass membrane protein</topology>
    </subcellularLocation>
</comment>
<organism evidence="7 8">
    <name type="scientific">Acetanaerobacterium elongatum</name>
    <dbReference type="NCBI Taxonomy" id="258515"/>
    <lineage>
        <taxon>Bacteria</taxon>
        <taxon>Bacillati</taxon>
        <taxon>Bacillota</taxon>
        <taxon>Clostridia</taxon>
        <taxon>Eubacteriales</taxon>
        <taxon>Oscillospiraceae</taxon>
        <taxon>Acetanaerobacterium</taxon>
    </lineage>
</organism>
<evidence type="ECO:0000256" key="1">
    <source>
        <dbReference type="ARBA" id="ARBA00004141"/>
    </source>
</evidence>
<evidence type="ECO:0000259" key="6">
    <source>
        <dbReference type="PROSITE" id="PS51012"/>
    </source>
</evidence>
<feature type="transmembrane region" description="Helical" evidence="5">
    <location>
        <begin position="136"/>
        <end position="156"/>
    </location>
</feature>
<keyword evidence="3 5" id="KW-1133">Transmembrane helix</keyword>
<feature type="domain" description="ABC transmembrane type-2" evidence="6">
    <location>
        <begin position="20"/>
        <end position="247"/>
    </location>
</feature>
<proteinExistence type="inferred from homology"/>
<name>A0A1H0AH45_9FIRM</name>
<keyword evidence="5" id="KW-0813">Transport</keyword>
<feature type="transmembrane region" description="Helical" evidence="5">
    <location>
        <begin position="21"/>
        <end position="40"/>
    </location>
</feature>
<evidence type="ECO:0000256" key="3">
    <source>
        <dbReference type="ARBA" id="ARBA00022989"/>
    </source>
</evidence>
<dbReference type="PROSITE" id="PS51012">
    <property type="entry name" value="ABC_TM2"/>
    <property type="match status" value="1"/>
</dbReference>
<dbReference type="AlphaFoldDB" id="A0A1H0AH45"/>
<dbReference type="GO" id="GO:0140359">
    <property type="term" value="F:ABC-type transporter activity"/>
    <property type="evidence" value="ECO:0007669"/>
    <property type="project" value="InterPro"/>
</dbReference>
<dbReference type="InterPro" id="IPR013525">
    <property type="entry name" value="ABC2_TM"/>
</dbReference>
<dbReference type="Pfam" id="PF01061">
    <property type="entry name" value="ABC2_membrane"/>
    <property type="match status" value="1"/>
</dbReference>
<dbReference type="PRINTS" id="PR00164">
    <property type="entry name" value="ABC2TRNSPORT"/>
</dbReference>
<feature type="transmembrane region" description="Helical" evidence="5">
    <location>
        <begin position="222"/>
        <end position="244"/>
    </location>
</feature>
<sequence length="247" mass="27086">MKSFRALFKSEFILSVRDMNLLFFGIGFSLLFTVVLGLIMGNKPAFDGAAYSFMEQSFGGIISIGIAATGLMGLPIVLADYRHRKILKRYQVTPVSPMKLLVVQLVVNLIYALASLVLVYGVCALCFGVRIRGSVWLFAGAYLLVLVSIYSIGMMIASIAPNIKTANLLCSLFYFPMLLLSGATLPYEIMPGFMQKAMDFLPLTQGIKLLKAASLGLPADNMLVPVIVMLALTVVCVVLSLKFFRWE</sequence>
<evidence type="ECO:0000256" key="4">
    <source>
        <dbReference type="ARBA" id="ARBA00023136"/>
    </source>
</evidence>
<dbReference type="PANTHER" id="PTHR43027">
    <property type="entry name" value="DOXORUBICIN RESISTANCE ABC TRANSPORTER PERMEASE PROTEIN DRRC-RELATED"/>
    <property type="match status" value="1"/>
</dbReference>
<feature type="transmembrane region" description="Helical" evidence="5">
    <location>
        <begin position="168"/>
        <end position="187"/>
    </location>
</feature>
<dbReference type="RefSeq" id="WP_092640091.1">
    <property type="nucleotide sequence ID" value="NZ_FNID01000016.1"/>
</dbReference>
<keyword evidence="4 5" id="KW-0472">Membrane</keyword>
<dbReference type="OrthoDB" id="9774758at2"/>
<dbReference type="PIRSF" id="PIRSF006648">
    <property type="entry name" value="DrrB"/>
    <property type="match status" value="1"/>
</dbReference>
<evidence type="ECO:0000256" key="2">
    <source>
        <dbReference type="ARBA" id="ARBA00022692"/>
    </source>
</evidence>
<gene>
    <name evidence="7" type="ORF">SAMN05192585_11628</name>
</gene>
<keyword evidence="5" id="KW-1003">Cell membrane</keyword>
<dbReference type="EMBL" id="FNID01000016">
    <property type="protein sequence ID" value="SDN32880.1"/>
    <property type="molecule type" value="Genomic_DNA"/>
</dbReference>
<feature type="transmembrane region" description="Helical" evidence="5">
    <location>
        <begin position="100"/>
        <end position="130"/>
    </location>
</feature>
<dbReference type="InterPro" id="IPR000412">
    <property type="entry name" value="ABC_2_transport"/>
</dbReference>
<protein>
    <recommendedName>
        <fullName evidence="5">Transport permease protein</fullName>
    </recommendedName>
</protein>
<keyword evidence="2 5" id="KW-0812">Transmembrane</keyword>
<dbReference type="InterPro" id="IPR052902">
    <property type="entry name" value="ABC-2_transporter"/>
</dbReference>
<dbReference type="InterPro" id="IPR047817">
    <property type="entry name" value="ABC2_TM_bact-type"/>
</dbReference>
<evidence type="ECO:0000313" key="8">
    <source>
        <dbReference type="Proteomes" id="UP000199182"/>
    </source>
</evidence>
<dbReference type="STRING" id="258515.SAMN05192585_11628"/>
<evidence type="ECO:0000256" key="5">
    <source>
        <dbReference type="RuleBase" id="RU361157"/>
    </source>
</evidence>
<accession>A0A1H0AH45</accession>
<dbReference type="PANTHER" id="PTHR43027:SF2">
    <property type="entry name" value="TRANSPORT PERMEASE PROTEIN"/>
    <property type="match status" value="1"/>
</dbReference>
<evidence type="ECO:0000313" key="7">
    <source>
        <dbReference type="EMBL" id="SDN32880.1"/>
    </source>
</evidence>
<reference evidence="7 8" key="1">
    <citation type="submission" date="2016-10" db="EMBL/GenBank/DDBJ databases">
        <authorList>
            <person name="de Groot N.N."/>
        </authorList>
    </citation>
    <scope>NUCLEOTIDE SEQUENCE [LARGE SCALE GENOMIC DNA]</scope>
    <source>
        <strain evidence="7 8">CGMCC 1.5012</strain>
    </source>
</reference>
<comment type="similarity">
    <text evidence="5">Belongs to the ABC-2 integral membrane protein family.</text>
</comment>
<keyword evidence="8" id="KW-1185">Reference proteome</keyword>
<dbReference type="Proteomes" id="UP000199182">
    <property type="component" value="Unassembled WGS sequence"/>
</dbReference>